<protein>
    <submittedName>
        <fullName evidence="1">Uncharacterized protein</fullName>
    </submittedName>
</protein>
<dbReference type="AlphaFoldDB" id="A0AA40FJB3"/>
<gene>
    <name evidence="1" type="ORF">K0M31_012847</name>
</gene>
<sequence length="78" mass="8827">MFISPSRKTVWEEDTVCGRKENLAETFTFPRDYMDLYPIRPVDLLKLVTVPLGAKSTPKWLECETCSSACTSCAHKLA</sequence>
<evidence type="ECO:0000313" key="1">
    <source>
        <dbReference type="EMBL" id="KAK1120123.1"/>
    </source>
</evidence>
<accession>A0AA40FJB3</accession>
<name>A0AA40FJB3_9HYME</name>
<proteinExistence type="predicted"/>
<evidence type="ECO:0000313" key="2">
    <source>
        <dbReference type="Proteomes" id="UP001177670"/>
    </source>
</evidence>
<dbReference type="Proteomes" id="UP001177670">
    <property type="component" value="Unassembled WGS sequence"/>
</dbReference>
<keyword evidence="2" id="KW-1185">Reference proteome</keyword>
<organism evidence="1 2">
    <name type="scientific">Melipona bicolor</name>
    <dbReference type="NCBI Taxonomy" id="60889"/>
    <lineage>
        <taxon>Eukaryota</taxon>
        <taxon>Metazoa</taxon>
        <taxon>Ecdysozoa</taxon>
        <taxon>Arthropoda</taxon>
        <taxon>Hexapoda</taxon>
        <taxon>Insecta</taxon>
        <taxon>Pterygota</taxon>
        <taxon>Neoptera</taxon>
        <taxon>Endopterygota</taxon>
        <taxon>Hymenoptera</taxon>
        <taxon>Apocrita</taxon>
        <taxon>Aculeata</taxon>
        <taxon>Apoidea</taxon>
        <taxon>Anthophila</taxon>
        <taxon>Apidae</taxon>
        <taxon>Melipona</taxon>
    </lineage>
</organism>
<dbReference type="EMBL" id="JAHYIQ010000033">
    <property type="protein sequence ID" value="KAK1120123.1"/>
    <property type="molecule type" value="Genomic_DNA"/>
</dbReference>
<comment type="caution">
    <text evidence="1">The sequence shown here is derived from an EMBL/GenBank/DDBJ whole genome shotgun (WGS) entry which is preliminary data.</text>
</comment>
<reference evidence="1" key="1">
    <citation type="submission" date="2021-10" db="EMBL/GenBank/DDBJ databases">
        <title>Melipona bicolor Genome sequencing and assembly.</title>
        <authorList>
            <person name="Araujo N.S."/>
            <person name="Arias M.C."/>
        </authorList>
    </citation>
    <scope>NUCLEOTIDE SEQUENCE</scope>
    <source>
        <strain evidence="1">USP_2M_L1-L4_2017</strain>
        <tissue evidence="1">Whole body</tissue>
    </source>
</reference>